<gene>
    <name evidence="3" type="ORF">H6G06_09110</name>
</gene>
<feature type="compositionally biased region" description="Low complexity" evidence="1">
    <location>
        <begin position="27"/>
        <end position="40"/>
    </location>
</feature>
<evidence type="ECO:0000313" key="3">
    <source>
        <dbReference type="EMBL" id="MBD2293642.1"/>
    </source>
</evidence>
<dbReference type="AlphaFoldDB" id="A0A926WGD7"/>
<feature type="chain" id="PRO_5037410944" evidence="2">
    <location>
        <begin position="22"/>
        <end position="153"/>
    </location>
</feature>
<evidence type="ECO:0000313" key="4">
    <source>
        <dbReference type="Proteomes" id="UP000662185"/>
    </source>
</evidence>
<proteinExistence type="predicted"/>
<sequence>MKLVRLSLIVFTSMGLIFLGACNNSEPAATNTPKPATKTEPVAKTDHSKPSKGGQVVEVGKYHLELVPEPETKGTHIDFYLLSGDKHEIVPNAKVTAQVKTPKGEQKTLNLTYDKEGKHYAALLPESAAGEYQVVVLSDIKGEKVNGRFSFKR</sequence>
<comment type="caution">
    <text evidence="3">The sequence shown here is derived from an EMBL/GenBank/DDBJ whole genome shotgun (WGS) entry which is preliminary data.</text>
</comment>
<dbReference type="RefSeq" id="WP_190559263.1">
    <property type="nucleotide sequence ID" value="NZ_JACJQU010000004.1"/>
</dbReference>
<name>A0A926WGD7_9NOST</name>
<protein>
    <submittedName>
        <fullName evidence="3">Uncharacterized protein</fullName>
    </submittedName>
</protein>
<feature type="signal peptide" evidence="2">
    <location>
        <begin position="1"/>
        <end position="21"/>
    </location>
</feature>
<evidence type="ECO:0000256" key="2">
    <source>
        <dbReference type="SAM" id="SignalP"/>
    </source>
</evidence>
<feature type="region of interest" description="Disordered" evidence="1">
    <location>
        <begin position="27"/>
        <end position="54"/>
    </location>
</feature>
<dbReference type="Proteomes" id="UP000662185">
    <property type="component" value="Unassembled WGS sequence"/>
</dbReference>
<keyword evidence="4" id="KW-1185">Reference proteome</keyword>
<accession>A0A926WGD7</accession>
<reference evidence="4" key="1">
    <citation type="journal article" date="2020" name="ISME J.">
        <title>Comparative genomics reveals insights into cyanobacterial evolution and habitat adaptation.</title>
        <authorList>
            <person name="Chen M.Y."/>
            <person name="Teng W.K."/>
            <person name="Zhao L."/>
            <person name="Hu C.X."/>
            <person name="Zhou Y.K."/>
            <person name="Han B.P."/>
            <person name="Song L.R."/>
            <person name="Shu W.S."/>
        </authorList>
    </citation>
    <scope>NUCLEOTIDE SEQUENCE [LARGE SCALE GENOMIC DNA]</scope>
    <source>
        <strain evidence="4">FACHB-251</strain>
    </source>
</reference>
<dbReference type="EMBL" id="JACJQU010000004">
    <property type="protein sequence ID" value="MBD2293642.1"/>
    <property type="molecule type" value="Genomic_DNA"/>
</dbReference>
<dbReference type="PROSITE" id="PS51257">
    <property type="entry name" value="PROKAR_LIPOPROTEIN"/>
    <property type="match status" value="1"/>
</dbReference>
<keyword evidence="2" id="KW-0732">Signal</keyword>
<evidence type="ECO:0000256" key="1">
    <source>
        <dbReference type="SAM" id="MobiDB-lite"/>
    </source>
</evidence>
<organism evidence="3 4">
    <name type="scientific">Anabaena sphaerica FACHB-251</name>
    <dbReference type="NCBI Taxonomy" id="2692883"/>
    <lineage>
        <taxon>Bacteria</taxon>
        <taxon>Bacillati</taxon>
        <taxon>Cyanobacteriota</taxon>
        <taxon>Cyanophyceae</taxon>
        <taxon>Nostocales</taxon>
        <taxon>Nostocaceae</taxon>
        <taxon>Anabaena</taxon>
    </lineage>
</organism>